<feature type="domain" description="Insecticide toxin TcdB middle/C-terminal" evidence="6">
    <location>
        <begin position="918"/>
        <end position="1045"/>
    </location>
</feature>
<keyword evidence="3" id="KW-0732">Signal</keyword>
<keyword evidence="9" id="KW-1185">Reference proteome</keyword>
<feature type="transmembrane region" description="Helical" evidence="5">
    <location>
        <begin position="2233"/>
        <end position="2253"/>
    </location>
</feature>
<dbReference type="InterPro" id="IPR013517">
    <property type="entry name" value="FG-GAP"/>
</dbReference>
<evidence type="ECO:0000256" key="2">
    <source>
        <dbReference type="ARBA" id="ARBA00022525"/>
    </source>
</evidence>
<dbReference type="NCBIfam" id="TIGR03696">
    <property type="entry name" value="Rhs_assc_core"/>
    <property type="match status" value="1"/>
</dbReference>
<evidence type="ECO:0000256" key="4">
    <source>
        <dbReference type="ARBA" id="ARBA00023026"/>
    </source>
</evidence>
<keyword evidence="4" id="KW-0843">Virulence</keyword>
<comment type="subcellular location">
    <subcellularLocation>
        <location evidence="1">Secreted</location>
    </subcellularLocation>
</comment>
<dbReference type="RefSeq" id="WP_200506068.1">
    <property type="nucleotide sequence ID" value="NZ_JAEHFX010000004.1"/>
</dbReference>
<dbReference type="Pfam" id="PF12255">
    <property type="entry name" value="TcdB_toxin_midC"/>
    <property type="match status" value="1"/>
</dbReference>
<evidence type="ECO:0000256" key="3">
    <source>
        <dbReference type="ARBA" id="ARBA00022729"/>
    </source>
</evidence>
<dbReference type="Gene3D" id="2.180.10.10">
    <property type="entry name" value="RHS repeat-associated core"/>
    <property type="match status" value="1"/>
</dbReference>
<evidence type="ECO:0000256" key="1">
    <source>
        <dbReference type="ARBA" id="ARBA00004613"/>
    </source>
</evidence>
<accession>A0ABS1C1R4</accession>
<dbReference type="Pfam" id="PF12256">
    <property type="entry name" value="TcdB_toxin_midN"/>
    <property type="match status" value="1"/>
</dbReference>
<dbReference type="Pfam" id="PF03534">
    <property type="entry name" value="SpvB"/>
    <property type="match status" value="1"/>
</dbReference>
<protein>
    <submittedName>
        <fullName evidence="8">VCBS repeat-containing protein</fullName>
    </submittedName>
</protein>
<evidence type="ECO:0000259" key="6">
    <source>
        <dbReference type="Pfam" id="PF12255"/>
    </source>
</evidence>
<evidence type="ECO:0000313" key="8">
    <source>
        <dbReference type="EMBL" id="MBK0403316.1"/>
    </source>
</evidence>
<keyword evidence="5" id="KW-0472">Membrane</keyword>
<dbReference type="InterPro" id="IPR022045">
    <property type="entry name" value="TcdB_toxin_mid/N"/>
</dbReference>
<keyword evidence="5" id="KW-0812">Transmembrane</keyword>
<gene>
    <name evidence="8" type="ORF">I5M27_09985</name>
</gene>
<dbReference type="SUPFAM" id="SSF69318">
    <property type="entry name" value="Integrin alpha N-terminal domain"/>
    <property type="match status" value="1"/>
</dbReference>
<evidence type="ECO:0000259" key="7">
    <source>
        <dbReference type="Pfam" id="PF12256"/>
    </source>
</evidence>
<dbReference type="Pfam" id="PF13517">
    <property type="entry name" value="FG-GAP_3"/>
    <property type="match status" value="1"/>
</dbReference>
<name>A0ABS1C1R4_9BACT</name>
<feature type="transmembrane region" description="Helical" evidence="5">
    <location>
        <begin position="2295"/>
        <end position="2320"/>
    </location>
</feature>
<organism evidence="8 9">
    <name type="scientific">Adhaeribacter terrigena</name>
    <dbReference type="NCBI Taxonomy" id="2793070"/>
    <lineage>
        <taxon>Bacteria</taxon>
        <taxon>Pseudomonadati</taxon>
        <taxon>Bacteroidota</taxon>
        <taxon>Cytophagia</taxon>
        <taxon>Cytophagales</taxon>
        <taxon>Hymenobacteraceae</taxon>
        <taxon>Adhaeribacter</taxon>
    </lineage>
</organism>
<dbReference type="InterPro" id="IPR003284">
    <property type="entry name" value="Sal_SpvB"/>
</dbReference>
<evidence type="ECO:0000313" key="9">
    <source>
        <dbReference type="Proteomes" id="UP000644147"/>
    </source>
</evidence>
<feature type="transmembrane region" description="Helical" evidence="5">
    <location>
        <begin position="2265"/>
        <end position="2289"/>
    </location>
</feature>
<dbReference type="InterPro" id="IPR050708">
    <property type="entry name" value="T6SS_VgrG/RHS"/>
</dbReference>
<comment type="caution">
    <text evidence="8">The sequence shown here is derived from an EMBL/GenBank/DDBJ whole genome shotgun (WGS) entry which is preliminary data.</text>
</comment>
<dbReference type="InterPro" id="IPR022044">
    <property type="entry name" value="TcdB_toxin_mid/C"/>
</dbReference>
<dbReference type="PANTHER" id="PTHR32305">
    <property type="match status" value="1"/>
</dbReference>
<feature type="domain" description="Insecticide toxin TcdB middle/N-terminal" evidence="7">
    <location>
        <begin position="636"/>
        <end position="777"/>
    </location>
</feature>
<dbReference type="Proteomes" id="UP000644147">
    <property type="component" value="Unassembled WGS sequence"/>
</dbReference>
<keyword evidence="2" id="KW-0964">Secreted</keyword>
<dbReference type="EMBL" id="JAEHFX010000004">
    <property type="protein sequence ID" value="MBK0403316.1"/>
    <property type="molecule type" value="Genomic_DNA"/>
</dbReference>
<dbReference type="PANTHER" id="PTHR32305:SF15">
    <property type="entry name" value="PROTEIN RHSA-RELATED"/>
    <property type="match status" value="1"/>
</dbReference>
<dbReference type="InterPro" id="IPR022385">
    <property type="entry name" value="Rhs_assc_core"/>
</dbReference>
<keyword evidence="5" id="KW-1133">Transmembrane helix</keyword>
<reference evidence="8 9" key="1">
    <citation type="submission" date="2020-12" db="EMBL/GenBank/DDBJ databases">
        <title>Bacterial novel species Adhaeribacter sp. BT258 isolated from soil.</title>
        <authorList>
            <person name="Jung H.-Y."/>
        </authorList>
    </citation>
    <scope>NUCLEOTIDE SEQUENCE [LARGE SCALE GENOMIC DNA]</scope>
    <source>
        <strain evidence="8 9">BT258</strain>
    </source>
</reference>
<proteinExistence type="predicted"/>
<evidence type="ECO:0000256" key="5">
    <source>
        <dbReference type="SAM" id="Phobius"/>
    </source>
</evidence>
<dbReference type="InterPro" id="IPR028994">
    <property type="entry name" value="Integrin_alpha_N"/>
</dbReference>
<sequence>MSNKAASNVISLPKGGGAVSGMGEKFSPDLFTGTGNFSVPVAVPPGRNGFQPDLSLSYSTGSGNSPFGLGWNLSVPGITRKTNKGIPVYDDEKDVFILSGAEDLVPVHRREETISPGSTSEKFTITTYRPRTEGLFARIEHYKAAASGKNYWKVMSKNGLTSYYGHENKTGDLNAVIADPENRNRIFAWKLTRTVDLFGNEIIYEYTRELKEEGPHHFDQLYLNGIKYVDYLSATPVANTKKYLVSVELEYFDRPDHFSTYDSGFEIRTTKRCVSIKTFTHPEHEDDLPEFYLPFNQVADDYKLAVKTLYLNYADEITGENLPLNGSSLLHQVQVEGHGWCRKGQENELMPPLEFRYSGYQPDKQGFFPLTGNLPTGSLGNAEYELADLTGDGLPDILQLNGVARYWKNLGNGKFDLPKNMKDAPAGLQLADPDVQLIDANGDGKADLLVNREGLSGYFPLNFNGNWDRNSFRKYAQRPSFSFADPEVKLMDLDGDGVTDVLRNGSRFEYFYNHPEQGFYKSQQVNKKALEDFPNVSFTDPRVKTGKLCSSLQNIVMVHNGRVDYWPNLGHGRWGKRVTMKNCPRFPYGYNPARILLGDVDGDGLDDLIYVENNKVTLWINRNGNSWSEPIEIAGTPAVTDADAIRIADILGTGVSGLLFTRDATATNQKQQYMFLDFCGGVKPYLLQEMDNNMGALTRVQYTSSTRFYTEDAKKKETRWQTPLPFPVLVVHLVEVFDRISGGKMTTEYNYHHGYWDGGEREFRGFGRVDQRDTETFERFNTNGLHMRESFRPLRKENSGWSSEEFSEEDFQTDTVSFLPLPAPTGDWLEADFKAEDFLTDAEVGQAVMNRVSAAHFSPPTETRTWFHLGPLGDEHGEWYEANFTHEFWPEDQPAFTRPQEMELLLKKLPRRAKRDAFRALRGSVLRTELYAFDGSSRQNRPYTVTESLTGVAEVRTVLESGVVASEFSFNGTYSTNALEYLTEMRVFFACGLGQRTTQWERGNDPMTQFSFTGNYDHYGQAKEQISIAVPRRKDFREEDPGFADKYLATASATEYAYKNTADLYFTDRVLKTTGYDVSGEAKTDVFSFKNGIETDLKRTSVPYELTGQTIHYYDGDPFDGEKYGKLGDKGALMRTEVLMLTKNIVKQAYGADTAYNGNTPEALQETPSWGSEYPPDFQTSYDNAFAKWAGYTFSDQNPRVSAHEPESYYVQAERKAYNAIGLVLKTADPLHSATNSRLTEITYDAYQLLPVKVKDPLNLETTAKHDYRVLQPRLVTDANGNRTAARFSPLGLVKEQGVLGKVNANEGDIIAENPEPVFAGINPIPDFKASTKLSYCFFQFYEKGLPVWVKTTQREHHFAENPTNDATLVKVEYSDGFGRLLQTRAQAEDIIFGATQFGDAGLPLDQNLNQEAIGIAALPDNPNVLVSGWQTYNNKGKVVEKYEPFFDTGFDYKPGMAQGKCVTMHYDPRGQVVRTVNPDGTEQRVIFGIPQQLSTPDIFTPSPWEQYTYDAADLGIGNGTATTLHRFTPKSALLDALGRTIQTMDRLEENDDPTENVVMKYEYDIRGNRIKVIDALNRKVFQHCYDLKPKAGEDDPGANVLYTWHIDSGVKTSVFSAAGTVLENRDSKGALVLHAYDKLNRPVKMWARDKTIEGVTLRQRLEYGDSAGLTNPAALNLNGQLYRHFDEAGLLHLEAYDFKGNLLKKNRQVLKDQLTIDALNNTAKAWNQKAYLTDWSSIDPVLDLPNLNLLNLVEDYITESRYDALNRVTEITCPSDVFGNEKQIVLDYNRAGALEGVKLVDTAAQTEETYVERIAYNAKGQRLLIAYGNGTMTRYTYDTNTFRLMRLRTEKYAKTETTSAVTYAPQSGTTKQDLAYAYDLAGNILSITDRTPGCGIIGTPDGADKLKRSFTYDALYRLETATGRETLQTGTLSGLWDDSIRPVDNTQAQAYTQCYEYDKLGNILNLVHTANGGFRRDFNYQTQHNKLQSVAIGTSPAYNYLYDANGNQTEENQSRYFEWDYTDRMRAFYNQASAGTEPSLYATYHYDAGGQRVKKITRKQGGTNGIYEVTVYIDGLFEHQYKGVYDSFAKEIVPSDEKTFLHIMDDQKRIATIRVRNGADPDDPTPNTKYFLDDHLGSSSVVLDSAGSLINREEYYPFGETSFGSFAKKGYRFCGKERDEESGLYYYGARYYAPWICRFVSVDPLAEKLENWSPYVMCVNNPLKYRDEDGQFPQLIITTLVGGVIGGAVAYYKAEGTTKEKLDAAAKGFLAGAATGFIAGTGVGAVALLAEAGIITGSAALAFQAGFGLFGAAAGLTLTKTLNNDLNIKPNELETELAVTAVTFGIDKILGGVISKSITSALDETSSTLASDLAKTTTKNFEKTVKKQLIADNPALNDRANRKVLNQAIDRAIDEVQESIKEANVVVKSVTYFFNSKTGEFLHEIGIGTLTEIEKAQIENLNNTKSPKQ</sequence>